<dbReference type="InterPro" id="IPR052158">
    <property type="entry name" value="INH-QAR"/>
</dbReference>
<dbReference type="RefSeq" id="WP_175016369.1">
    <property type="nucleotide sequence ID" value="NZ_CABVQN010000061.1"/>
</dbReference>
<feature type="signal peptide" evidence="1">
    <location>
        <begin position="1"/>
        <end position="26"/>
    </location>
</feature>
<sequence length="382" mass="41168">MRRVMLYWMMLLLAPFATGIASLAHVGPASEASVPVAAAGAPAAVRADRLPAYQPRFGRTRPIVAVVGENYYTELTDYVVPYGIVAESGAADLVALATKPGPIRMFPAPMNVIPDETTAQFDQRVPEGADYVIVPAVHRDSDPALLAWVAEQAKKGATIIGVCDGVWVVARAGLLEGRRATGHWYSMNDLRKKFTDTRWIDGKRYIADGKVVTTTGVTATIPVSLALVEALAGRERALQVAERLGRPAWSSEIASDRFSLGLPAMATIATNYVSFWSHEDFGIPIAPGVDEIALVLEADAYSTTFRSTAYTVAANREPVRTRRGLTIVPDRVAGVDAPARMLAAPVTRYPLHALDASLNAISSEFGKRTAAWVALQMQYPGY</sequence>
<dbReference type="PANTHER" id="PTHR43130">
    <property type="entry name" value="ARAC-FAMILY TRANSCRIPTIONAL REGULATOR"/>
    <property type="match status" value="1"/>
</dbReference>
<dbReference type="InterPro" id="IPR002818">
    <property type="entry name" value="DJ-1/PfpI"/>
</dbReference>
<dbReference type="Gene3D" id="3.40.50.880">
    <property type="match status" value="1"/>
</dbReference>
<dbReference type="EMBL" id="CABVQN010000061">
    <property type="protein sequence ID" value="VWD61675.1"/>
    <property type="molecule type" value="Genomic_DNA"/>
</dbReference>
<protein>
    <submittedName>
        <fullName evidence="3">ThiJ/PfpI family protein</fullName>
    </submittedName>
</protein>
<name>A0A6P3C0H3_BURL3</name>
<organism evidence="3 4">
    <name type="scientific">Burkholderia lata (strain ATCC 17760 / DSM 23089 / LMG 22485 / NCIMB 9086 / R18194 / 383)</name>
    <dbReference type="NCBI Taxonomy" id="482957"/>
    <lineage>
        <taxon>Bacteria</taxon>
        <taxon>Pseudomonadati</taxon>
        <taxon>Pseudomonadota</taxon>
        <taxon>Betaproteobacteria</taxon>
        <taxon>Burkholderiales</taxon>
        <taxon>Burkholderiaceae</taxon>
        <taxon>Burkholderia</taxon>
        <taxon>Burkholderia cepacia complex</taxon>
    </lineage>
</organism>
<dbReference type="Proteomes" id="UP000494110">
    <property type="component" value="Unassembled WGS sequence"/>
</dbReference>
<dbReference type="GO" id="GO:0006355">
    <property type="term" value="P:regulation of DNA-templated transcription"/>
    <property type="evidence" value="ECO:0007669"/>
    <property type="project" value="TreeGrafter"/>
</dbReference>
<keyword evidence="1" id="KW-0732">Signal</keyword>
<gene>
    <name evidence="3" type="ORF">BLA39750_07463</name>
</gene>
<feature type="chain" id="PRO_5026962304" evidence="1">
    <location>
        <begin position="27"/>
        <end position="382"/>
    </location>
</feature>
<dbReference type="InterPro" id="IPR029062">
    <property type="entry name" value="Class_I_gatase-like"/>
</dbReference>
<dbReference type="AlphaFoldDB" id="A0A6P3C0H3"/>
<proteinExistence type="predicted"/>
<evidence type="ECO:0000256" key="1">
    <source>
        <dbReference type="SAM" id="SignalP"/>
    </source>
</evidence>
<feature type="domain" description="DJ-1/PfpI" evidence="2">
    <location>
        <begin position="71"/>
        <end position="229"/>
    </location>
</feature>
<dbReference type="PANTHER" id="PTHR43130:SF2">
    <property type="entry name" value="DJ-1_PFPI DOMAIN-CONTAINING PROTEIN"/>
    <property type="match status" value="1"/>
</dbReference>
<dbReference type="Pfam" id="PF01965">
    <property type="entry name" value="DJ-1_PfpI"/>
    <property type="match status" value="1"/>
</dbReference>
<accession>A0A6P3C0H3</accession>
<evidence type="ECO:0000259" key="2">
    <source>
        <dbReference type="Pfam" id="PF01965"/>
    </source>
</evidence>
<evidence type="ECO:0000313" key="4">
    <source>
        <dbReference type="Proteomes" id="UP000494110"/>
    </source>
</evidence>
<reference evidence="3 4" key="1">
    <citation type="submission" date="2019-09" db="EMBL/GenBank/DDBJ databases">
        <authorList>
            <person name="Depoorter E."/>
        </authorList>
    </citation>
    <scope>NUCLEOTIDE SEQUENCE [LARGE SCALE GENOMIC DNA]</scope>
    <source>
        <strain evidence="3">R-39750</strain>
    </source>
</reference>
<dbReference type="SUPFAM" id="SSF52317">
    <property type="entry name" value="Class I glutamine amidotransferase-like"/>
    <property type="match status" value="1"/>
</dbReference>
<evidence type="ECO:0000313" key="3">
    <source>
        <dbReference type="EMBL" id="VWD61675.1"/>
    </source>
</evidence>